<feature type="region of interest" description="Disordered" evidence="1">
    <location>
        <begin position="42"/>
        <end position="74"/>
    </location>
</feature>
<organism evidence="2 3">
    <name type="scientific">Lithocarpus litseifolius</name>
    <dbReference type="NCBI Taxonomy" id="425828"/>
    <lineage>
        <taxon>Eukaryota</taxon>
        <taxon>Viridiplantae</taxon>
        <taxon>Streptophyta</taxon>
        <taxon>Embryophyta</taxon>
        <taxon>Tracheophyta</taxon>
        <taxon>Spermatophyta</taxon>
        <taxon>Magnoliopsida</taxon>
        <taxon>eudicotyledons</taxon>
        <taxon>Gunneridae</taxon>
        <taxon>Pentapetalae</taxon>
        <taxon>rosids</taxon>
        <taxon>fabids</taxon>
        <taxon>Fagales</taxon>
        <taxon>Fagaceae</taxon>
        <taxon>Lithocarpus</taxon>
    </lineage>
</organism>
<dbReference type="PANTHER" id="PTHR33116">
    <property type="entry name" value="REVERSE TRANSCRIPTASE ZINC-BINDING DOMAIN-CONTAINING PROTEIN-RELATED-RELATED"/>
    <property type="match status" value="1"/>
</dbReference>
<sequence>MDKKPTGIREVEEITEVDPGPIALSPKPTETYQLSISGIWVNSGGNTNSEELRRSETPVDPERDMGKQKQERKKLKARAREIRGSTRARLSSMEEEVETSTGLNDRIKGVKLSRDSEPITHLQFADDLFLFAHAREIDADGIIERNNSFSAWSGQKINLSKFVIMFSKNVSPLVKSRLANMLRINASNKREKYLGLPLVSGKEKRMVLQEVIDKVNSRLQGWKIKVLSQAARGSLIRSVSSSIPSYHMSSLLLPKSICKKLDSINRNFWWGIVEKKHGLFLRSWDSICLPKWAGGIGIRKTEDLNKALVAKLSWEMASNSGKKWVQLFRKKYVKHRNFMKMQCPKYASWAAMSIFKCRDVLSNGLCHKIGNGWEWVKCIIDPKVKLGLREEESHHFQLYASIVCDRIWMQRNMARLGEDIGSVVDLARKIQSSFNKQKTAWEEDRREKLELIESSWTPPPTS</sequence>
<gene>
    <name evidence="2" type="ORF">SO802_020420</name>
</gene>
<protein>
    <recommendedName>
        <fullName evidence="4">Reverse transcriptase</fullName>
    </recommendedName>
</protein>
<accession>A0AAW2CFW0</accession>
<reference evidence="2 3" key="1">
    <citation type="submission" date="2024-01" db="EMBL/GenBank/DDBJ databases">
        <title>A telomere-to-telomere, gap-free genome of sweet tea (Lithocarpus litseifolius).</title>
        <authorList>
            <person name="Zhou J."/>
        </authorList>
    </citation>
    <scope>NUCLEOTIDE SEQUENCE [LARGE SCALE GENOMIC DNA]</scope>
    <source>
        <strain evidence="2">Zhou-2022a</strain>
        <tissue evidence="2">Leaf</tissue>
    </source>
</reference>
<dbReference type="PANTHER" id="PTHR33116:SF86">
    <property type="entry name" value="REVERSE TRANSCRIPTASE DOMAIN-CONTAINING PROTEIN"/>
    <property type="match status" value="1"/>
</dbReference>
<evidence type="ECO:0008006" key="4">
    <source>
        <dbReference type="Google" id="ProtNLM"/>
    </source>
</evidence>
<name>A0AAW2CFW0_9ROSI</name>
<feature type="compositionally biased region" description="Basic and acidic residues" evidence="1">
    <location>
        <begin position="1"/>
        <end position="12"/>
    </location>
</feature>
<feature type="region of interest" description="Disordered" evidence="1">
    <location>
        <begin position="1"/>
        <end position="28"/>
    </location>
</feature>
<comment type="caution">
    <text evidence="2">The sequence shown here is derived from an EMBL/GenBank/DDBJ whole genome shotgun (WGS) entry which is preliminary data.</text>
</comment>
<evidence type="ECO:0000313" key="2">
    <source>
        <dbReference type="EMBL" id="KAK9995734.1"/>
    </source>
</evidence>
<dbReference type="Proteomes" id="UP001459277">
    <property type="component" value="Unassembled WGS sequence"/>
</dbReference>
<proteinExistence type="predicted"/>
<dbReference type="AlphaFoldDB" id="A0AAW2CFW0"/>
<dbReference type="EMBL" id="JAZDWU010000007">
    <property type="protein sequence ID" value="KAK9995734.1"/>
    <property type="molecule type" value="Genomic_DNA"/>
</dbReference>
<evidence type="ECO:0000256" key="1">
    <source>
        <dbReference type="SAM" id="MobiDB-lite"/>
    </source>
</evidence>
<feature type="compositionally biased region" description="Basic and acidic residues" evidence="1">
    <location>
        <begin position="50"/>
        <end position="69"/>
    </location>
</feature>
<evidence type="ECO:0000313" key="3">
    <source>
        <dbReference type="Proteomes" id="UP001459277"/>
    </source>
</evidence>
<keyword evidence="3" id="KW-1185">Reference proteome</keyword>